<name>A0A429GXP4_9CREN</name>
<reference evidence="3 4" key="1">
    <citation type="submission" date="2018-10" db="EMBL/GenBank/DDBJ databases">
        <title>Co-occurring genomic capacity for anaerobic methane metabolism and dissimilatory sulfite reduction discovered in the Korarchaeota.</title>
        <authorList>
            <person name="Mckay L.J."/>
            <person name="Dlakic M."/>
            <person name="Fields M.W."/>
            <person name="Delmont T.O."/>
            <person name="Eren A.M."/>
            <person name="Jay Z.J."/>
            <person name="Klingelsmith K.B."/>
            <person name="Rusch D.B."/>
            <person name="Inskeep W.P."/>
        </authorList>
    </citation>
    <scope>NUCLEOTIDE SEQUENCE [LARGE SCALE GENOMIC DNA]</scope>
    <source>
        <strain evidence="3 4">MDKW</strain>
    </source>
</reference>
<dbReference type="GO" id="GO:0016020">
    <property type="term" value="C:membrane"/>
    <property type="evidence" value="ECO:0007669"/>
    <property type="project" value="InterPro"/>
</dbReference>
<dbReference type="Proteomes" id="UP000277582">
    <property type="component" value="Unassembled WGS sequence"/>
</dbReference>
<feature type="transmembrane region" description="Helical" evidence="1">
    <location>
        <begin position="40"/>
        <end position="67"/>
    </location>
</feature>
<feature type="domain" description="EamA" evidence="2">
    <location>
        <begin position="1"/>
        <end position="69"/>
    </location>
</feature>
<evidence type="ECO:0000313" key="4">
    <source>
        <dbReference type="Proteomes" id="UP000277582"/>
    </source>
</evidence>
<feature type="non-terminal residue" evidence="3">
    <location>
        <position position="1"/>
    </location>
</feature>
<proteinExistence type="predicted"/>
<dbReference type="EMBL" id="RCOS01000012">
    <property type="protein sequence ID" value="RSN78683.1"/>
    <property type="molecule type" value="Genomic_DNA"/>
</dbReference>
<evidence type="ECO:0000256" key="1">
    <source>
        <dbReference type="SAM" id="Phobius"/>
    </source>
</evidence>
<comment type="caution">
    <text evidence="3">The sequence shown here is derived from an EMBL/GenBank/DDBJ whole genome shotgun (WGS) entry which is preliminary data.</text>
</comment>
<accession>A0A429GXP4</accession>
<evidence type="ECO:0000313" key="3">
    <source>
        <dbReference type="EMBL" id="RSN78683.1"/>
    </source>
</evidence>
<sequence length="71" mass="7571">IYLGAFTALLPYVLYSKGLKTIEASRASIISTLEPLFATLLGFLILGQMISMKGIVGGIIIVLAAVLSMRK</sequence>
<dbReference type="RefSeq" id="WP_153183993.1">
    <property type="nucleotide sequence ID" value="NZ_RCOS01000012.1"/>
</dbReference>
<dbReference type="InterPro" id="IPR000620">
    <property type="entry name" value="EamA_dom"/>
</dbReference>
<gene>
    <name evidence="3" type="ORF">D6D85_00630</name>
</gene>
<dbReference type="Gene3D" id="1.10.3730.20">
    <property type="match status" value="1"/>
</dbReference>
<dbReference type="AlphaFoldDB" id="A0A429GXP4"/>
<keyword evidence="4" id="KW-1185">Reference proteome</keyword>
<keyword evidence="1" id="KW-0812">Transmembrane</keyword>
<evidence type="ECO:0000259" key="2">
    <source>
        <dbReference type="Pfam" id="PF00892"/>
    </source>
</evidence>
<dbReference type="OrthoDB" id="42541at2157"/>
<dbReference type="Pfam" id="PF00892">
    <property type="entry name" value="EamA"/>
    <property type="match status" value="1"/>
</dbReference>
<keyword evidence="1" id="KW-0472">Membrane</keyword>
<keyword evidence="1" id="KW-1133">Transmembrane helix</keyword>
<organism evidence="3 4">
    <name type="scientific">Candidatus Methanodesulfokora washburnensis</name>
    <dbReference type="NCBI Taxonomy" id="2478471"/>
    <lineage>
        <taxon>Archaea</taxon>
        <taxon>Thermoproteota</taxon>
        <taxon>Candidatus Korarchaeia</taxon>
        <taxon>Candidatus Korarchaeia incertae sedis</taxon>
        <taxon>Candidatus Methanodesulfokora</taxon>
    </lineage>
</organism>
<protein>
    <submittedName>
        <fullName evidence="3">EamA family transporter</fullName>
    </submittedName>
</protein>
<dbReference type="InterPro" id="IPR037185">
    <property type="entry name" value="EmrE-like"/>
</dbReference>
<dbReference type="SUPFAM" id="SSF103481">
    <property type="entry name" value="Multidrug resistance efflux transporter EmrE"/>
    <property type="match status" value="1"/>
</dbReference>